<evidence type="ECO:0000313" key="2">
    <source>
        <dbReference type="Proteomes" id="UP000215914"/>
    </source>
</evidence>
<dbReference type="EMBL" id="MNCJ02000324">
    <property type="protein sequence ID" value="KAF5789891.1"/>
    <property type="molecule type" value="Genomic_DNA"/>
</dbReference>
<name>A0A9K3N775_HELAN</name>
<dbReference type="Proteomes" id="UP000215914">
    <property type="component" value="Unassembled WGS sequence"/>
</dbReference>
<organism evidence="1 2">
    <name type="scientific">Helianthus annuus</name>
    <name type="common">Common sunflower</name>
    <dbReference type="NCBI Taxonomy" id="4232"/>
    <lineage>
        <taxon>Eukaryota</taxon>
        <taxon>Viridiplantae</taxon>
        <taxon>Streptophyta</taxon>
        <taxon>Embryophyta</taxon>
        <taxon>Tracheophyta</taxon>
        <taxon>Spermatophyta</taxon>
        <taxon>Magnoliopsida</taxon>
        <taxon>eudicotyledons</taxon>
        <taxon>Gunneridae</taxon>
        <taxon>Pentapetalae</taxon>
        <taxon>asterids</taxon>
        <taxon>campanulids</taxon>
        <taxon>Asterales</taxon>
        <taxon>Asteraceae</taxon>
        <taxon>Asteroideae</taxon>
        <taxon>Heliantheae alliance</taxon>
        <taxon>Heliantheae</taxon>
        <taxon>Helianthus</taxon>
    </lineage>
</organism>
<comment type="caution">
    <text evidence="1">The sequence shown here is derived from an EMBL/GenBank/DDBJ whole genome shotgun (WGS) entry which is preliminary data.</text>
</comment>
<sequence length="81" mass="9132">MITNTVVPTDLITSSALPRFTRSNLIIRSFQSGFLNKSNSIVTISMKRTAKNRPVSQIISSSCLSLSSVPLNEERWSFWLR</sequence>
<evidence type="ECO:0000313" key="1">
    <source>
        <dbReference type="EMBL" id="KAF5789891.1"/>
    </source>
</evidence>
<dbReference type="AlphaFoldDB" id="A0A9K3N775"/>
<reference evidence="1" key="1">
    <citation type="journal article" date="2017" name="Nature">
        <title>The sunflower genome provides insights into oil metabolism, flowering and Asterid evolution.</title>
        <authorList>
            <person name="Badouin H."/>
            <person name="Gouzy J."/>
            <person name="Grassa C.J."/>
            <person name="Murat F."/>
            <person name="Staton S.E."/>
            <person name="Cottret L."/>
            <person name="Lelandais-Briere C."/>
            <person name="Owens G.L."/>
            <person name="Carrere S."/>
            <person name="Mayjonade B."/>
            <person name="Legrand L."/>
            <person name="Gill N."/>
            <person name="Kane N.C."/>
            <person name="Bowers J.E."/>
            <person name="Hubner S."/>
            <person name="Bellec A."/>
            <person name="Berard A."/>
            <person name="Berges H."/>
            <person name="Blanchet N."/>
            <person name="Boniface M.C."/>
            <person name="Brunel D."/>
            <person name="Catrice O."/>
            <person name="Chaidir N."/>
            <person name="Claudel C."/>
            <person name="Donnadieu C."/>
            <person name="Faraut T."/>
            <person name="Fievet G."/>
            <person name="Helmstetter N."/>
            <person name="King M."/>
            <person name="Knapp S.J."/>
            <person name="Lai Z."/>
            <person name="Le Paslier M.C."/>
            <person name="Lippi Y."/>
            <person name="Lorenzon L."/>
            <person name="Mandel J.R."/>
            <person name="Marage G."/>
            <person name="Marchand G."/>
            <person name="Marquand E."/>
            <person name="Bret-Mestries E."/>
            <person name="Morien E."/>
            <person name="Nambeesan S."/>
            <person name="Nguyen T."/>
            <person name="Pegot-Espagnet P."/>
            <person name="Pouilly N."/>
            <person name="Raftis F."/>
            <person name="Sallet E."/>
            <person name="Schiex T."/>
            <person name="Thomas J."/>
            <person name="Vandecasteele C."/>
            <person name="Vares D."/>
            <person name="Vear F."/>
            <person name="Vautrin S."/>
            <person name="Crespi M."/>
            <person name="Mangin B."/>
            <person name="Burke J.M."/>
            <person name="Salse J."/>
            <person name="Munos S."/>
            <person name="Vincourt P."/>
            <person name="Rieseberg L.H."/>
            <person name="Langlade N.B."/>
        </authorList>
    </citation>
    <scope>NUCLEOTIDE SEQUENCE</scope>
    <source>
        <tissue evidence="1">Leaves</tissue>
    </source>
</reference>
<protein>
    <submittedName>
        <fullName evidence="1">Uncharacterized protein</fullName>
    </submittedName>
</protein>
<keyword evidence="2" id="KW-1185">Reference proteome</keyword>
<proteinExistence type="predicted"/>
<accession>A0A9K3N775</accession>
<reference evidence="1" key="2">
    <citation type="submission" date="2020-06" db="EMBL/GenBank/DDBJ databases">
        <title>Helianthus annuus Genome sequencing and assembly Release 2.</title>
        <authorList>
            <person name="Gouzy J."/>
            <person name="Langlade N."/>
            <person name="Munos S."/>
        </authorList>
    </citation>
    <scope>NUCLEOTIDE SEQUENCE</scope>
    <source>
        <tissue evidence="1">Leaves</tissue>
    </source>
</reference>
<dbReference type="Gramene" id="mRNA:HanXRQr2_Chr09g0376571">
    <property type="protein sequence ID" value="mRNA:HanXRQr2_Chr09g0376571"/>
    <property type="gene ID" value="HanXRQr2_Chr09g0376571"/>
</dbReference>
<gene>
    <name evidence="1" type="ORF">HanXRQr2_Chr09g0376571</name>
</gene>